<comment type="function">
    <text evidence="1">Produces ATP from ADP in the presence of a proton gradient across the membrane. The gamma chain is believed to be important in regulating ATPase activity and the flow of protons through the CF(0) complex.</text>
</comment>
<evidence type="ECO:0000256" key="6">
    <source>
        <dbReference type="ARBA" id="ARBA00023065"/>
    </source>
</evidence>
<protein>
    <recommendedName>
        <fullName evidence="11">ATP synthase gamma chain</fullName>
    </recommendedName>
</protein>
<keyword evidence="7" id="KW-0472">Membrane</keyword>
<accession>E1YLN5</accession>
<evidence type="ECO:0000256" key="2">
    <source>
        <dbReference type="ARBA" id="ARBA00004170"/>
    </source>
</evidence>
<keyword evidence="9" id="KW-0066">ATP synthesis</keyword>
<dbReference type="EMBL" id="FR695877">
    <property type="protein sequence ID" value="CBX31018.1"/>
    <property type="molecule type" value="Genomic_DNA"/>
</dbReference>
<dbReference type="Pfam" id="PF00231">
    <property type="entry name" value="ATP-synt"/>
    <property type="match status" value="1"/>
</dbReference>
<keyword evidence="5" id="KW-0375">Hydrogen ion transport</keyword>
<evidence type="ECO:0000256" key="1">
    <source>
        <dbReference type="ARBA" id="ARBA00003456"/>
    </source>
</evidence>
<evidence type="ECO:0008006" key="11">
    <source>
        <dbReference type="Google" id="ProtNLM"/>
    </source>
</evidence>
<sequence length="286" mass="32295">MQSLEVIKNKISGTESLRSIVRTMKILAAVSIRQHEKKLNSLQAYGNTIELGLQVVLKSVNTKEEKRLPVQDKLGAIIFGSDMGLCGQFNEQMAAFATDSIGTEKALIMTVGEKVLAKLDGVWDWLPFPATLSAGVESVLRNLLDRIDIWRTAKGVDRVALFYNRLIPESLSYEPVKVMLLPVDEDYLEGLRKKKWRSRSIPMFKMPKEELFAVLIKNLLYVSLYRAFVESLAAESAARLTSMEAAEKHIDERIKNLNELYNSERQDAITSELLDIIAGYEILTKK</sequence>
<dbReference type="PRINTS" id="PR00126">
    <property type="entry name" value="ATPASEGAMMA"/>
</dbReference>
<dbReference type="Gene3D" id="3.40.1380.10">
    <property type="match status" value="1"/>
</dbReference>
<dbReference type="InterPro" id="IPR000131">
    <property type="entry name" value="ATP_synth_F1_gsu"/>
</dbReference>
<evidence type="ECO:0000313" key="10">
    <source>
        <dbReference type="EMBL" id="CBX31018.1"/>
    </source>
</evidence>
<keyword evidence="8" id="KW-0139">CF(1)</keyword>
<dbReference type="InterPro" id="IPR035968">
    <property type="entry name" value="ATP_synth_F1_ATPase_gsu"/>
</dbReference>
<gene>
    <name evidence="10" type="ORF">N47_E45300</name>
</gene>
<evidence type="ECO:0000256" key="5">
    <source>
        <dbReference type="ARBA" id="ARBA00022781"/>
    </source>
</evidence>
<evidence type="ECO:0000256" key="4">
    <source>
        <dbReference type="ARBA" id="ARBA00022448"/>
    </source>
</evidence>
<dbReference type="GO" id="GO:0045259">
    <property type="term" value="C:proton-transporting ATP synthase complex"/>
    <property type="evidence" value="ECO:0007669"/>
    <property type="project" value="UniProtKB-KW"/>
</dbReference>
<comment type="similarity">
    <text evidence="3">Belongs to the ATPase gamma chain family.</text>
</comment>
<organism evidence="10">
    <name type="scientific">uncultured Desulfobacterium sp</name>
    <dbReference type="NCBI Taxonomy" id="201089"/>
    <lineage>
        <taxon>Bacteria</taxon>
        <taxon>Pseudomonadati</taxon>
        <taxon>Thermodesulfobacteriota</taxon>
        <taxon>Desulfobacteria</taxon>
        <taxon>Desulfobacterales</taxon>
        <taxon>Desulfobacteriaceae</taxon>
        <taxon>Desulfobacterium</taxon>
        <taxon>environmental samples</taxon>
    </lineage>
</organism>
<evidence type="ECO:0000256" key="9">
    <source>
        <dbReference type="ARBA" id="ARBA00023310"/>
    </source>
</evidence>
<keyword evidence="4" id="KW-0813">Transport</keyword>
<evidence type="ECO:0000256" key="7">
    <source>
        <dbReference type="ARBA" id="ARBA00023136"/>
    </source>
</evidence>
<proteinExistence type="inferred from homology"/>
<reference evidence="10" key="1">
    <citation type="journal article" date="2011" name="Environ. Microbiol.">
        <title>Genomic insights into the metabolic potential of the polycyclic aromatic hydrocarbon degrading sulfate-reducing Deltaproteobacterium N47.</title>
        <authorList>
            <person name="Bergmann F."/>
            <person name="Selesi D."/>
            <person name="Weinmaier T."/>
            <person name="Tischler P."/>
            <person name="Rattei T."/>
            <person name="Meckenstock R.U."/>
        </authorList>
    </citation>
    <scope>NUCLEOTIDE SEQUENCE</scope>
</reference>
<dbReference type="SUPFAM" id="SSF52943">
    <property type="entry name" value="ATP synthase (F1-ATPase), gamma subunit"/>
    <property type="match status" value="1"/>
</dbReference>
<dbReference type="AlphaFoldDB" id="E1YLN5"/>
<name>E1YLN5_9BACT</name>
<dbReference type="Gene3D" id="1.10.287.80">
    <property type="entry name" value="ATP synthase, gamma subunit, helix hairpin domain"/>
    <property type="match status" value="1"/>
</dbReference>
<dbReference type="CDD" id="cd12151">
    <property type="entry name" value="F1-ATPase_gamma"/>
    <property type="match status" value="1"/>
</dbReference>
<keyword evidence="6" id="KW-0406">Ion transport</keyword>
<dbReference type="PANTHER" id="PTHR11693:SF22">
    <property type="entry name" value="ATP SYNTHASE SUBUNIT GAMMA, MITOCHONDRIAL"/>
    <property type="match status" value="1"/>
</dbReference>
<dbReference type="PANTHER" id="PTHR11693">
    <property type="entry name" value="ATP SYNTHASE GAMMA CHAIN"/>
    <property type="match status" value="1"/>
</dbReference>
<evidence type="ECO:0000256" key="3">
    <source>
        <dbReference type="ARBA" id="ARBA00007681"/>
    </source>
</evidence>
<evidence type="ECO:0000256" key="8">
    <source>
        <dbReference type="ARBA" id="ARBA00023196"/>
    </source>
</evidence>
<comment type="subcellular location">
    <subcellularLocation>
        <location evidence="2">Membrane</location>
        <topology evidence="2">Peripheral membrane protein</topology>
    </subcellularLocation>
</comment>
<dbReference type="GO" id="GO:0046933">
    <property type="term" value="F:proton-transporting ATP synthase activity, rotational mechanism"/>
    <property type="evidence" value="ECO:0007669"/>
    <property type="project" value="InterPro"/>
</dbReference>